<dbReference type="OrthoDB" id="192297at2"/>
<sequence>MPDLPEYNGSWSMIYSLFRRWGKSGIFDRMLTVLAADPDDESVMLDA</sequence>
<organism evidence="1 2">
    <name type="scientific">Paenibacillus lutimineralis</name>
    <dbReference type="NCBI Taxonomy" id="2707005"/>
    <lineage>
        <taxon>Bacteria</taxon>
        <taxon>Bacillati</taxon>
        <taxon>Bacillota</taxon>
        <taxon>Bacilli</taxon>
        <taxon>Bacillales</taxon>
        <taxon>Paenibacillaceae</taxon>
        <taxon>Paenibacillus</taxon>
    </lineage>
</organism>
<gene>
    <name evidence="1" type="ORF">EI981_18340</name>
</gene>
<evidence type="ECO:0000313" key="1">
    <source>
        <dbReference type="EMBL" id="AZS16209.1"/>
    </source>
</evidence>
<dbReference type="KEGG" id="plut:EI981_18340"/>
<evidence type="ECO:0000313" key="2">
    <source>
        <dbReference type="Proteomes" id="UP000270678"/>
    </source>
</evidence>
<dbReference type="EMBL" id="CP034346">
    <property type="protein sequence ID" value="AZS16209.1"/>
    <property type="molecule type" value="Genomic_DNA"/>
</dbReference>
<evidence type="ECO:0008006" key="3">
    <source>
        <dbReference type="Google" id="ProtNLM"/>
    </source>
</evidence>
<dbReference type="AlphaFoldDB" id="A0A3Q9IAG5"/>
<dbReference type="Proteomes" id="UP000270678">
    <property type="component" value="Chromosome"/>
</dbReference>
<reference evidence="2" key="1">
    <citation type="submission" date="2018-12" db="EMBL/GenBank/DDBJ databases">
        <title>Complete genome sequence of Paenibacillus sp. MBLB1234.</title>
        <authorList>
            <person name="Nam Y.-D."/>
            <person name="Kang J."/>
            <person name="Chung W.-H."/>
            <person name="Park Y.S."/>
        </authorList>
    </citation>
    <scope>NUCLEOTIDE SEQUENCE [LARGE SCALE GENOMIC DNA]</scope>
    <source>
        <strain evidence="2">MBLB1234</strain>
    </source>
</reference>
<name>A0A3Q9IAG5_9BACL</name>
<accession>A0A3Q9IAG5</accession>
<protein>
    <recommendedName>
        <fullName evidence="3">Transposase</fullName>
    </recommendedName>
</protein>
<proteinExistence type="predicted"/>
<keyword evidence="2" id="KW-1185">Reference proteome</keyword>